<dbReference type="InterPro" id="IPR006251">
    <property type="entry name" value="Homoacnase/IPMdehydase_lsu"/>
</dbReference>
<dbReference type="GO" id="GO:0009098">
    <property type="term" value="P:L-leucine biosynthetic process"/>
    <property type="evidence" value="ECO:0007669"/>
    <property type="project" value="UniProtKB-UniRule"/>
</dbReference>
<keyword evidence="9" id="KW-1185">Reference proteome</keyword>
<evidence type="ECO:0000256" key="6">
    <source>
        <dbReference type="HAMAP-Rule" id="MF_01027"/>
    </source>
</evidence>
<dbReference type="KEGG" id="kme:H0A61_02708"/>
<feature type="binding site" evidence="6">
    <location>
        <position position="364"/>
    </location>
    <ligand>
        <name>[4Fe-4S] cluster</name>
        <dbReference type="ChEBI" id="CHEBI:49883"/>
    </ligand>
</feature>
<dbReference type="PRINTS" id="PR00415">
    <property type="entry name" value="ACONITASE"/>
</dbReference>
<dbReference type="InterPro" id="IPR033941">
    <property type="entry name" value="IPMI_cat"/>
</dbReference>
<evidence type="ECO:0000313" key="8">
    <source>
        <dbReference type="EMBL" id="QSQ10304.1"/>
    </source>
</evidence>
<dbReference type="NCBIfam" id="TIGR02083">
    <property type="entry name" value="LEU2"/>
    <property type="match status" value="1"/>
</dbReference>
<keyword evidence="1 6" id="KW-0004">4Fe-4S</keyword>
<keyword evidence="3 6" id="KW-0408">Iron</keyword>
<reference evidence="8" key="1">
    <citation type="submission" date="2020-07" db="EMBL/GenBank/DDBJ databases">
        <title>Koleobacter methoxysyntrophicus gen. nov., sp. nov., a novel anaerobic bacterium isolated from deep subsurface oil field and proposal of Koleobacterales ord. nov. in the phylum Firmicutes.</title>
        <authorList>
            <person name="Sakamoto S."/>
            <person name="Tamaki H."/>
        </authorList>
    </citation>
    <scope>NUCLEOTIDE SEQUENCE</scope>
    <source>
        <strain evidence="8">NRmbB1</strain>
    </source>
</reference>
<dbReference type="EMBL" id="CP059066">
    <property type="protein sequence ID" value="QSQ10304.1"/>
    <property type="molecule type" value="Genomic_DNA"/>
</dbReference>
<dbReference type="AlphaFoldDB" id="A0A8A0RQS9"/>
<comment type="catalytic activity">
    <reaction evidence="6">
        <text>(2R,3S)-3-isopropylmalate = (2S)-2-isopropylmalate</text>
        <dbReference type="Rhea" id="RHEA:32287"/>
        <dbReference type="ChEBI" id="CHEBI:1178"/>
        <dbReference type="ChEBI" id="CHEBI:35121"/>
        <dbReference type="EC" id="4.2.1.33"/>
    </reaction>
</comment>
<dbReference type="NCBIfam" id="TIGR01343">
    <property type="entry name" value="hacA_fam"/>
    <property type="match status" value="1"/>
</dbReference>
<evidence type="ECO:0000256" key="3">
    <source>
        <dbReference type="ARBA" id="ARBA00023004"/>
    </source>
</evidence>
<gene>
    <name evidence="8" type="primary">dmdA</name>
    <name evidence="6" type="synonym">leuC</name>
    <name evidence="8" type="ORF">H0A61_02708</name>
</gene>
<dbReference type="GO" id="GO:0046872">
    <property type="term" value="F:metal ion binding"/>
    <property type="evidence" value="ECO:0007669"/>
    <property type="project" value="UniProtKB-KW"/>
</dbReference>
<dbReference type="CDD" id="cd01583">
    <property type="entry name" value="IPMI"/>
    <property type="match status" value="1"/>
</dbReference>
<organism evidence="8 9">
    <name type="scientific">Koleobacter methoxysyntrophicus</name>
    <dbReference type="NCBI Taxonomy" id="2751313"/>
    <lineage>
        <taxon>Bacteria</taxon>
        <taxon>Bacillati</taxon>
        <taxon>Bacillota</taxon>
        <taxon>Clostridia</taxon>
        <taxon>Koleobacterales</taxon>
        <taxon>Koleobacteraceae</taxon>
        <taxon>Koleobacter</taxon>
    </lineage>
</organism>
<dbReference type="PANTHER" id="PTHR43822">
    <property type="entry name" value="HOMOACONITASE, MITOCHONDRIAL-RELATED"/>
    <property type="match status" value="1"/>
</dbReference>
<protein>
    <recommendedName>
        <fullName evidence="6">3-isopropylmalate dehydratase large subunit</fullName>
        <ecNumber evidence="6">4.2.1.33</ecNumber>
    </recommendedName>
    <alternativeName>
        <fullName evidence="6">Alpha-IPM isomerase</fullName>
        <shortName evidence="6">IPMI</shortName>
    </alternativeName>
    <alternativeName>
        <fullName evidence="6">Isopropylmalate isomerase</fullName>
    </alternativeName>
</protein>
<comment type="pathway">
    <text evidence="6">Amino-acid biosynthesis; L-leucine biosynthesis; L-leucine from 3-methyl-2-oxobutanoate: step 2/4.</text>
</comment>
<name>A0A8A0RQS9_9FIRM</name>
<dbReference type="HAMAP" id="MF_01027">
    <property type="entry name" value="LeuC_type2"/>
    <property type="match status" value="1"/>
</dbReference>
<keyword evidence="5 6" id="KW-0456">Lyase</keyword>
<keyword evidence="6" id="KW-0432">Leucine biosynthesis</keyword>
<evidence type="ECO:0000259" key="7">
    <source>
        <dbReference type="Pfam" id="PF00330"/>
    </source>
</evidence>
<feature type="domain" description="Aconitase/3-isopropylmalate dehydratase large subunit alpha/beta/alpha" evidence="7">
    <location>
        <begin position="8"/>
        <end position="288"/>
    </location>
</feature>
<evidence type="ECO:0000256" key="5">
    <source>
        <dbReference type="ARBA" id="ARBA00023239"/>
    </source>
</evidence>
<comment type="cofactor">
    <cofactor evidence="6">
        <name>[4Fe-4S] cluster</name>
        <dbReference type="ChEBI" id="CHEBI:49883"/>
    </cofactor>
    <text evidence="6">Binds 1 [4Fe-4S] cluster per subunit.</text>
</comment>
<feature type="binding site" evidence="6">
    <location>
        <position position="361"/>
    </location>
    <ligand>
        <name>[4Fe-4S] cluster</name>
        <dbReference type="ChEBI" id="CHEBI:49883"/>
    </ligand>
</feature>
<dbReference type="InterPro" id="IPR001030">
    <property type="entry name" value="Acoase/IPM_deHydtase_lsu_aba"/>
</dbReference>
<dbReference type="InterPro" id="IPR018136">
    <property type="entry name" value="Aconitase_4Fe-4S_BS"/>
</dbReference>
<dbReference type="Proteomes" id="UP000662904">
    <property type="component" value="Chromosome"/>
</dbReference>
<evidence type="ECO:0000256" key="4">
    <source>
        <dbReference type="ARBA" id="ARBA00023014"/>
    </source>
</evidence>
<comment type="function">
    <text evidence="6">Catalyzes the isomerization between 2-isopropylmalate and 3-isopropylmalate, via the formation of 2-isopropylmaleate.</text>
</comment>
<dbReference type="InterPro" id="IPR015931">
    <property type="entry name" value="Acnase/IPM_dHydase_lsu_aba_1/3"/>
</dbReference>
<dbReference type="EC" id="4.2.1.33" evidence="6"/>
<proteinExistence type="inferred from homology"/>
<comment type="similarity">
    <text evidence="6">Belongs to the aconitase/IPM isomerase family. LeuC type 2 subfamily.</text>
</comment>
<dbReference type="PROSITE" id="PS00450">
    <property type="entry name" value="ACONITASE_1"/>
    <property type="match status" value="1"/>
</dbReference>
<evidence type="ECO:0000256" key="1">
    <source>
        <dbReference type="ARBA" id="ARBA00022485"/>
    </source>
</evidence>
<dbReference type="Pfam" id="PF00330">
    <property type="entry name" value="Aconitase"/>
    <property type="match status" value="1"/>
</dbReference>
<sequence>MGMTITQKIIAAHAGKSSVEPGELVLAKVDMILGNDITAPVAIKEFKNAGGQKRVFDRKKIALVPDHFTPNKDINSAQLSKVVREFAKEQEIENYFEVGRMGIEHALLPEIGLVVPGDLVIGADSHTCTYGALGAFSTGVGSTDMAAAMMIGEAWFKVPESIKFIYKGKPDKWITGKDLILYTIGDIGVDGALYKSMEFCGEAIEALSMDERFTIANMAVEAGAKNGIMAPDEKTLKYIDKRAKKPYTIYNSDEDATYAEVYEYNIEDMEPQVALPHLPENVVPVSSVENVAIDQAVIGSCTNGRLKDLRDAAMVLKGNKVHPYTRLIIIPATQEIYLQAVKEGLIEIFIEAGAVVSTPTCGPCLGGHMGILAKGEKAIATTNRNFVGRMGHPESEVYLSNPAVAAASAVKGKITHPREVVNNAV</sequence>
<evidence type="ECO:0000256" key="2">
    <source>
        <dbReference type="ARBA" id="ARBA00022723"/>
    </source>
</evidence>
<comment type="subunit">
    <text evidence="6">Heterodimer of LeuC and LeuD.</text>
</comment>
<dbReference type="InterPro" id="IPR050067">
    <property type="entry name" value="IPM_dehydratase_rel_enz"/>
</dbReference>
<keyword evidence="6" id="KW-0100">Branched-chain amino acid biosynthesis</keyword>
<dbReference type="PANTHER" id="PTHR43822:SF16">
    <property type="entry name" value="3-ISOPROPYLMALATE DEHYDRATASE LARGE SUBUNIT 2"/>
    <property type="match status" value="1"/>
</dbReference>
<dbReference type="SUPFAM" id="SSF53732">
    <property type="entry name" value="Aconitase iron-sulfur domain"/>
    <property type="match status" value="1"/>
</dbReference>
<feature type="binding site" evidence="6">
    <location>
        <position position="301"/>
    </location>
    <ligand>
        <name>[4Fe-4S] cluster</name>
        <dbReference type="ChEBI" id="CHEBI:49883"/>
    </ligand>
</feature>
<keyword evidence="4 6" id="KW-0411">Iron-sulfur</keyword>
<evidence type="ECO:0000313" key="9">
    <source>
        <dbReference type="Proteomes" id="UP000662904"/>
    </source>
</evidence>
<dbReference type="GO" id="GO:0003861">
    <property type="term" value="F:3-isopropylmalate dehydratase activity"/>
    <property type="evidence" value="ECO:0007669"/>
    <property type="project" value="UniProtKB-UniRule"/>
</dbReference>
<dbReference type="UniPathway" id="UPA00048">
    <property type="reaction ID" value="UER00071"/>
</dbReference>
<dbReference type="PROSITE" id="PS01244">
    <property type="entry name" value="ACONITASE_2"/>
    <property type="match status" value="1"/>
</dbReference>
<dbReference type="NCBIfam" id="TIGR02086">
    <property type="entry name" value="IPMI_arch"/>
    <property type="match status" value="1"/>
</dbReference>
<keyword evidence="6" id="KW-0028">Amino-acid biosynthesis</keyword>
<dbReference type="Gene3D" id="3.30.499.10">
    <property type="entry name" value="Aconitase, domain 3"/>
    <property type="match status" value="2"/>
</dbReference>
<dbReference type="InterPro" id="IPR011823">
    <property type="entry name" value="IsopropMal_deHydtase_lsu_bac"/>
</dbReference>
<keyword evidence="2 6" id="KW-0479">Metal-binding</keyword>
<dbReference type="GO" id="GO:0051539">
    <property type="term" value="F:4 iron, 4 sulfur cluster binding"/>
    <property type="evidence" value="ECO:0007669"/>
    <property type="project" value="UniProtKB-KW"/>
</dbReference>
<dbReference type="InterPro" id="IPR036008">
    <property type="entry name" value="Aconitase_4Fe-4S_dom"/>
</dbReference>
<dbReference type="RefSeq" id="WP_206707614.1">
    <property type="nucleotide sequence ID" value="NZ_CP059066.1"/>
</dbReference>
<accession>A0A8A0RQS9</accession>
<dbReference type="InterPro" id="IPR011826">
    <property type="entry name" value="HAcnase/IPMdehydase_lsu_prok"/>
</dbReference>
<dbReference type="NCBIfam" id="NF001614">
    <property type="entry name" value="PRK00402.1"/>
    <property type="match status" value="1"/>
</dbReference>